<sequence>MGRVANLPVAERQLLLDKIKRSIDQTEAICSNKLGDNSTLENEPSSLEHSMSKDLHQTTPPVNPPSRISTLPFERKLSSTTAIRRRTPLANRSQLVLACPVCELKATSWQKFSHHLHMGHNQSSVTSVCRRCHGMFRNHALLLAHECFRWGRMNLPCAAIYSSIDDSPILNDFGFPREGVYLERRCGLCLTSDVIYSNFEQYERHKYEEHAETGSKAPNCDIQRPQNKSFQAPVSALLATKPRRNARKPKIDKSVPLEGNAVDNQAAKTPSTTTGIEERVVVSKAGTVAPAAVTASDTPLRSAVQASFARAFSCRVCNLFFRTQERLQRHERTSIVHSRRILLKLGWKFLPHAPYSPDLASSDSRLFRSMQQQQQQQHEFVFNDYLVASKPASFFQNGIHDHNSVIYKTTEASMSTCSMNSFGLALHYSLMRLATLINRRRRASG</sequence>
<evidence type="ECO:0000256" key="1">
    <source>
        <dbReference type="PROSITE-ProRule" id="PRU00042"/>
    </source>
</evidence>
<dbReference type="InterPro" id="IPR036397">
    <property type="entry name" value="RNaseH_sf"/>
</dbReference>
<dbReference type="STRING" id="53468.A0A0R3U6G8"/>
<evidence type="ECO:0000313" key="5">
    <source>
        <dbReference type="Proteomes" id="UP000267029"/>
    </source>
</evidence>
<dbReference type="InterPro" id="IPR013087">
    <property type="entry name" value="Znf_C2H2_type"/>
</dbReference>
<gene>
    <name evidence="4" type="ORF">MCOS_LOCUS2368</name>
</gene>
<keyword evidence="1" id="KW-0479">Metal-binding</keyword>
<keyword evidence="1" id="KW-0863">Zinc-finger</keyword>
<dbReference type="OrthoDB" id="6282130at2759"/>
<organism evidence="4 5">
    <name type="scientific">Mesocestoides corti</name>
    <name type="common">Flatworm</name>
    <dbReference type="NCBI Taxonomy" id="53468"/>
    <lineage>
        <taxon>Eukaryota</taxon>
        <taxon>Metazoa</taxon>
        <taxon>Spiralia</taxon>
        <taxon>Lophotrochozoa</taxon>
        <taxon>Platyhelminthes</taxon>
        <taxon>Cestoda</taxon>
        <taxon>Eucestoda</taxon>
        <taxon>Cyclophyllidea</taxon>
        <taxon>Mesocestoididae</taxon>
        <taxon>Mesocestoides</taxon>
    </lineage>
</organism>
<dbReference type="AlphaFoldDB" id="A0A0R3U6G8"/>
<dbReference type="EMBL" id="UXSR01000378">
    <property type="protein sequence ID" value="VDD76365.1"/>
    <property type="molecule type" value="Genomic_DNA"/>
</dbReference>
<dbReference type="Gene3D" id="3.30.420.10">
    <property type="entry name" value="Ribonuclease H-like superfamily/Ribonuclease H"/>
    <property type="match status" value="1"/>
</dbReference>
<keyword evidence="5" id="KW-1185">Reference proteome</keyword>
<name>A0A0R3U6G8_MESCO</name>
<evidence type="ECO:0000256" key="2">
    <source>
        <dbReference type="SAM" id="MobiDB-lite"/>
    </source>
</evidence>
<dbReference type="PROSITE" id="PS50157">
    <property type="entry name" value="ZINC_FINGER_C2H2_2"/>
    <property type="match status" value="1"/>
</dbReference>
<accession>A0A0R3U6G8</accession>
<dbReference type="GO" id="GO:0003676">
    <property type="term" value="F:nucleic acid binding"/>
    <property type="evidence" value="ECO:0007669"/>
    <property type="project" value="InterPro"/>
</dbReference>
<feature type="domain" description="C2H2-type" evidence="3">
    <location>
        <begin position="312"/>
        <end position="338"/>
    </location>
</feature>
<evidence type="ECO:0000259" key="3">
    <source>
        <dbReference type="PROSITE" id="PS50157"/>
    </source>
</evidence>
<proteinExistence type="predicted"/>
<protein>
    <recommendedName>
        <fullName evidence="3">C2H2-type domain-containing protein</fullName>
    </recommendedName>
</protein>
<feature type="compositionally biased region" description="Polar residues" evidence="2">
    <location>
        <begin position="34"/>
        <end position="49"/>
    </location>
</feature>
<feature type="region of interest" description="Disordered" evidence="2">
    <location>
        <begin position="34"/>
        <end position="70"/>
    </location>
</feature>
<keyword evidence="1" id="KW-0862">Zinc</keyword>
<dbReference type="Proteomes" id="UP000267029">
    <property type="component" value="Unassembled WGS sequence"/>
</dbReference>
<reference evidence="4 5" key="1">
    <citation type="submission" date="2018-10" db="EMBL/GenBank/DDBJ databases">
        <authorList>
            <consortium name="Pathogen Informatics"/>
        </authorList>
    </citation>
    <scope>NUCLEOTIDE SEQUENCE [LARGE SCALE GENOMIC DNA]</scope>
</reference>
<dbReference type="SMART" id="SM00355">
    <property type="entry name" value="ZnF_C2H2"/>
    <property type="match status" value="3"/>
</dbReference>
<evidence type="ECO:0000313" key="4">
    <source>
        <dbReference type="EMBL" id="VDD76365.1"/>
    </source>
</evidence>
<dbReference type="GO" id="GO:0008270">
    <property type="term" value="F:zinc ion binding"/>
    <property type="evidence" value="ECO:0007669"/>
    <property type="project" value="UniProtKB-KW"/>
</dbReference>